<sequence length="73" mass="7994">MEAQSRPQADSGYVFTLYAGETVPCRKIVVGVDYKACGVNDANGWILVQDDLRRHDGTPGWSGYIPSVCTSDR</sequence>
<gene>
    <name evidence="1" type="ORF">AOZ06_04825</name>
</gene>
<dbReference type="EMBL" id="CP012752">
    <property type="protein sequence ID" value="ALG06336.1"/>
    <property type="molecule type" value="Genomic_DNA"/>
</dbReference>
<dbReference type="KEGG" id="kphy:AOZ06_04825"/>
<evidence type="ECO:0000313" key="1">
    <source>
        <dbReference type="EMBL" id="ALG06336.1"/>
    </source>
</evidence>
<dbReference type="Proteomes" id="UP000063699">
    <property type="component" value="Chromosome"/>
</dbReference>
<accession>A0A0N9HWF5</accession>
<dbReference type="STRING" id="860235.AOZ06_04825"/>
<dbReference type="AlphaFoldDB" id="A0A0N9HWF5"/>
<name>A0A0N9HWF5_9PSEU</name>
<keyword evidence="2" id="KW-1185">Reference proteome</keyword>
<protein>
    <submittedName>
        <fullName evidence="1">Uncharacterized protein</fullName>
    </submittedName>
</protein>
<organism evidence="1 2">
    <name type="scientific">Kibdelosporangium phytohabitans</name>
    <dbReference type="NCBI Taxonomy" id="860235"/>
    <lineage>
        <taxon>Bacteria</taxon>
        <taxon>Bacillati</taxon>
        <taxon>Actinomycetota</taxon>
        <taxon>Actinomycetes</taxon>
        <taxon>Pseudonocardiales</taxon>
        <taxon>Pseudonocardiaceae</taxon>
        <taxon>Kibdelosporangium</taxon>
    </lineage>
</organism>
<reference evidence="1 2" key="1">
    <citation type="submission" date="2015-07" db="EMBL/GenBank/DDBJ databases">
        <title>Genome sequencing of Kibdelosporangium phytohabitans.</title>
        <authorList>
            <person name="Qin S."/>
            <person name="Xing K."/>
        </authorList>
    </citation>
    <scope>NUCLEOTIDE SEQUENCE [LARGE SCALE GENOMIC DNA]</scope>
    <source>
        <strain evidence="1 2">KLBMP1111</strain>
    </source>
</reference>
<proteinExistence type="predicted"/>
<evidence type="ECO:0000313" key="2">
    <source>
        <dbReference type="Proteomes" id="UP000063699"/>
    </source>
</evidence>